<reference evidence="9" key="1">
    <citation type="submission" date="2023-03" db="EMBL/GenBank/DDBJ databases">
        <title>Mating type loci evolution in Malassezia.</title>
        <authorList>
            <person name="Coelho M.A."/>
        </authorList>
    </citation>
    <scope>NUCLEOTIDE SEQUENCE</scope>
    <source>
        <strain evidence="9">CBS 9431</strain>
    </source>
</reference>
<organism evidence="9 10">
    <name type="scientific">Malassezia japonica</name>
    <dbReference type="NCBI Taxonomy" id="223818"/>
    <lineage>
        <taxon>Eukaryota</taxon>
        <taxon>Fungi</taxon>
        <taxon>Dikarya</taxon>
        <taxon>Basidiomycota</taxon>
        <taxon>Ustilaginomycotina</taxon>
        <taxon>Malasseziomycetes</taxon>
        <taxon>Malasseziales</taxon>
        <taxon>Malasseziaceae</taxon>
        <taxon>Malassezia</taxon>
    </lineage>
</organism>
<feature type="transmembrane region" description="Helical" evidence="6">
    <location>
        <begin position="27"/>
        <end position="44"/>
    </location>
</feature>
<comment type="subcellular location">
    <subcellularLocation>
        <location evidence="1">Membrane</location>
    </subcellularLocation>
</comment>
<dbReference type="GO" id="GO:0006888">
    <property type="term" value="P:endoplasmic reticulum to Golgi vesicle-mediated transport"/>
    <property type="evidence" value="ECO:0007669"/>
    <property type="project" value="TreeGrafter"/>
</dbReference>
<evidence type="ECO:0000256" key="4">
    <source>
        <dbReference type="ARBA" id="ARBA00023136"/>
    </source>
</evidence>
<evidence type="ECO:0000256" key="1">
    <source>
        <dbReference type="ARBA" id="ARBA00004370"/>
    </source>
</evidence>
<gene>
    <name evidence="9" type="ORF">MJAP1_002164</name>
</gene>
<evidence type="ECO:0000256" key="5">
    <source>
        <dbReference type="SAM" id="MobiDB-lite"/>
    </source>
</evidence>
<evidence type="ECO:0000313" key="9">
    <source>
        <dbReference type="EMBL" id="WFD39194.1"/>
    </source>
</evidence>
<dbReference type="InterPro" id="IPR045888">
    <property type="entry name" value="Erv"/>
</dbReference>
<evidence type="ECO:0000313" key="10">
    <source>
        <dbReference type="Proteomes" id="UP001217754"/>
    </source>
</evidence>
<keyword evidence="10" id="KW-1185">Reference proteome</keyword>
<dbReference type="Proteomes" id="UP001217754">
    <property type="component" value="Chromosome 3"/>
</dbReference>
<dbReference type="EMBL" id="CP119960">
    <property type="protein sequence ID" value="WFD39194.1"/>
    <property type="molecule type" value="Genomic_DNA"/>
</dbReference>
<dbReference type="PANTHER" id="PTHR10984">
    <property type="entry name" value="ENDOPLASMIC RETICULUM-GOLGI INTERMEDIATE COMPARTMENT PROTEIN"/>
    <property type="match status" value="1"/>
</dbReference>
<evidence type="ECO:0000256" key="2">
    <source>
        <dbReference type="ARBA" id="ARBA00022692"/>
    </source>
</evidence>
<feature type="region of interest" description="Disordered" evidence="5">
    <location>
        <begin position="129"/>
        <end position="153"/>
    </location>
</feature>
<dbReference type="AlphaFoldDB" id="A0AAF0JAU3"/>
<dbReference type="InterPro" id="IPR012936">
    <property type="entry name" value="Erv_C"/>
</dbReference>
<dbReference type="RefSeq" id="XP_060122091.1">
    <property type="nucleotide sequence ID" value="XM_060266108.1"/>
</dbReference>
<keyword evidence="4 6" id="KW-0472">Membrane</keyword>
<dbReference type="GO" id="GO:0006890">
    <property type="term" value="P:retrograde vesicle-mediated transport, Golgi to endoplasmic reticulum"/>
    <property type="evidence" value="ECO:0007669"/>
    <property type="project" value="TreeGrafter"/>
</dbReference>
<feature type="domain" description="Endoplasmic reticulum vesicle transporter N-terminal" evidence="8">
    <location>
        <begin position="8"/>
        <end position="94"/>
    </location>
</feature>
<evidence type="ECO:0000259" key="8">
    <source>
        <dbReference type="Pfam" id="PF13850"/>
    </source>
</evidence>
<dbReference type="Pfam" id="PF07970">
    <property type="entry name" value="COPIIcoated_ERV"/>
    <property type="match status" value="1"/>
</dbReference>
<dbReference type="PANTHER" id="PTHR10984:SF81">
    <property type="entry name" value="ER-DERIVED VESICLES PROTEIN ERV41"/>
    <property type="match status" value="1"/>
</dbReference>
<evidence type="ECO:0000259" key="7">
    <source>
        <dbReference type="Pfam" id="PF07970"/>
    </source>
</evidence>
<evidence type="ECO:0000256" key="6">
    <source>
        <dbReference type="SAM" id="Phobius"/>
    </source>
</evidence>
<accession>A0AAF0JAU3</accession>
<feature type="domain" description="Endoplasmic reticulum vesicle transporter C-terminal" evidence="7">
    <location>
        <begin position="168"/>
        <end position="319"/>
    </location>
</feature>
<dbReference type="GO" id="GO:0005789">
    <property type="term" value="C:endoplasmic reticulum membrane"/>
    <property type="evidence" value="ECO:0007669"/>
    <property type="project" value="TreeGrafter"/>
</dbReference>
<feature type="transmembrane region" description="Helical" evidence="6">
    <location>
        <begin position="301"/>
        <end position="323"/>
    </location>
</feature>
<dbReference type="GeneID" id="85225815"/>
<proteinExistence type="predicted"/>
<keyword evidence="2 6" id="KW-0812">Transmembrane</keyword>
<dbReference type="GO" id="GO:0030134">
    <property type="term" value="C:COPII-coated ER to Golgi transport vesicle"/>
    <property type="evidence" value="ECO:0007669"/>
    <property type="project" value="TreeGrafter"/>
</dbReference>
<dbReference type="GO" id="GO:0000139">
    <property type="term" value="C:Golgi membrane"/>
    <property type="evidence" value="ECO:0007669"/>
    <property type="project" value="TreeGrafter"/>
</dbReference>
<keyword evidence="3 6" id="KW-1133">Transmembrane helix</keyword>
<dbReference type="InterPro" id="IPR039542">
    <property type="entry name" value="Erv_N"/>
</dbReference>
<protein>
    <submittedName>
        <fullName evidence="9">Uncharacterized protein</fullName>
    </submittedName>
</protein>
<name>A0AAF0JAU3_9BASI</name>
<dbReference type="Pfam" id="PF13850">
    <property type="entry name" value="ERGIC_N"/>
    <property type="match status" value="1"/>
</dbReference>
<evidence type="ECO:0000256" key="3">
    <source>
        <dbReference type="ARBA" id="ARBA00022989"/>
    </source>
</evidence>
<sequence length="403" mass="44506">MSDNALLDTLDRMPKTQPSYVRRSTRGGVATIVIAVAMLIMIWTEASSYFIGEHDVGFSVDSHISKLLQINLDITVATPCNQLSVDLRDASGDSVHFDDALIAKDNTVFRSQVKRAKQKRKQMNSLNALDAPGQKGQVSRTNKKYSPLGPRDKHSGFDPTWPLLTVDNACRIYGSILAKKVTGNLHISAPSPLFMFGAAPRNVNMSHVVTELSFGTHFPSMAEPLDSSSEITEDPMAVYQYFLSVIPTIYHKSKTHKVHTNQYSVSDYKRNPNGPAAFPGIFFKYDIEPLTMTIHRRSMSFVAFIVRLTGVLGGVWICTNYALRVLHRLLLVVKKTPSGRRMLETLHVSSGMDTPYAQSPAQPQGQWGASSGMYDNAYGAASAPNFAMRPDSYATQRMASSGY</sequence>